<dbReference type="Gene3D" id="1.10.287.950">
    <property type="entry name" value="Methyl-accepting chemotaxis protein"/>
    <property type="match status" value="1"/>
</dbReference>
<comment type="subcellular location">
    <subcellularLocation>
        <location evidence="1">Cell membrane</location>
    </subcellularLocation>
</comment>
<name>A0A7Y1LFU6_9PSED</name>
<dbReference type="CDD" id="cd00130">
    <property type="entry name" value="PAS"/>
    <property type="match status" value="2"/>
</dbReference>
<dbReference type="GO" id="GO:0006935">
    <property type="term" value="P:chemotaxis"/>
    <property type="evidence" value="ECO:0007669"/>
    <property type="project" value="UniProtKB-ARBA"/>
</dbReference>
<protein>
    <submittedName>
        <fullName evidence="13">PAS domain S-box protein</fullName>
    </submittedName>
</protein>
<dbReference type="GO" id="GO:0005886">
    <property type="term" value="C:plasma membrane"/>
    <property type="evidence" value="ECO:0007669"/>
    <property type="project" value="UniProtKB-SubCell"/>
</dbReference>
<gene>
    <name evidence="13" type="ORF">HBO18_14515</name>
</gene>
<evidence type="ECO:0000256" key="10">
    <source>
        <dbReference type="SAM" id="Coils"/>
    </source>
</evidence>
<dbReference type="PANTHER" id="PTHR32089:SF112">
    <property type="entry name" value="LYSOZYME-LIKE PROTEIN-RELATED"/>
    <property type="match status" value="1"/>
</dbReference>
<proteinExistence type="predicted"/>
<dbReference type="Pfam" id="PF08447">
    <property type="entry name" value="PAS_3"/>
    <property type="match status" value="1"/>
</dbReference>
<keyword evidence="10" id="KW-0175">Coiled coil</keyword>
<keyword evidence="8 9" id="KW-0807">Transducer</keyword>
<dbReference type="GO" id="GO:0007165">
    <property type="term" value="P:signal transduction"/>
    <property type="evidence" value="ECO:0007669"/>
    <property type="project" value="UniProtKB-KW"/>
</dbReference>
<evidence type="ECO:0000256" key="3">
    <source>
        <dbReference type="ARBA" id="ARBA00022481"/>
    </source>
</evidence>
<evidence type="ECO:0000256" key="1">
    <source>
        <dbReference type="ARBA" id="ARBA00004236"/>
    </source>
</evidence>
<feature type="coiled-coil region" evidence="10">
    <location>
        <begin position="3"/>
        <end position="30"/>
    </location>
</feature>
<dbReference type="PROSITE" id="PS50113">
    <property type="entry name" value="PAC"/>
    <property type="match status" value="2"/>
</dbReference>
<evidence type="ECO:0000256" key="6">
    <source>
        <dbReference type="ARBA" id="ARBA00022989"/>
    </source>
</evidence>
<dbReference type="SMART" id="SM00283">
    <property type="entry name" value="MA"/>
    <property type="match status" value="1"/>
</dbReference>
<dbReference type="InterPro" id="IPR001610">
    <property type="entry name" value="PAC"/>
</dbReference>
<evidence type="ECO:0000256" key="9">
    <source>
        <dbReference type="PROSITE-ProRule" id="PRU00284"/>
    </source>
</evidence>
<organism evidence="13 14">
    <name type="scientific">Pseudomonas lactis</name>
    <dbReference type="NCBI Taxonomy" id="1615674"/>
    <lineage>
        <taxon>Bacteria</taxon>
        <taxon>Pseudomonadati</taxon>
        <taxon>Pseudomonadota</taxon>
        <taxon>Gammaproteobacteria</taxon>
        <taxon>Pseudomonadales</taxon>
        <taxon>Pseudomonadaceae</taxon>
        <taxon>Pseudomonas</taxon>
    </lineage>
</organism>
<evidence type="ECO:0000256" key="8">
    <source>
        <dbReference type="ARBA" id="ARBA00023224"/>
    </source>
</evidence>
<evidence type="ECO:0000256" key="4">
    <source>
        <dbReference type="ARBA" id="ARBA00022692"/>
    </source>
</evidence>
<dbReference type="NCBIfam" id="TIGR00229">
    <property type="entry name" value="sensory_box"/>
    <property type="match status" value="2"/>
</dbReference>
<dbReference type="SUPFAM" id="SSF55785">
    <property type="entry name" value="PYP-like sensor domain (PAS domain)"/>
    <property type="match status" value="2"/>
</dbReference>
<accession>A0A7Y1LFU6</accession>
<feature type="domain" description="PAC" evidence="12">
    <location>
        <begin position="214"/>
        <end position="266"/>
    </location>
</feature>
<keyword evidence="5" id="KW-0418">Kinase</keyword>
<dbReference type="AlphaFoldDB" id="A0A7Y1LFU6"/>
<keyword evidence="5" id="KW-0808">Transferase</keyword>
<feature type="domain" description="Methyl-accepting transducer" evidence="11">
    <location>
        <begin position="240"/>
        <end position="438"/>
    </location>
</feature>
<sequence length="438" mass="48291">MFNTRLKQELTALREELSSLLQVKESLESEMLCLTLDPEGRVEWANANFLQELAYSLGEIVGRAIEDLVPAHVRQDPFQLRFKHALARGEHFAGAVRLMRGNGKEAWLRSIVQPVRSSEGRIKQFSMFSSDLTRTIESSREHENLITALMRSTALIEFDLEGHVLTANDRFLGAMGYSLAQIEGKHHRMFCEPQEYNSAEYQQFWKRLNAGEFVAARFKRVDSHGRLVWLEATYNPVVDANERLYKVVKFATVITEQVNREQAVAEAANIAYSTSLQTDDSAQRGTTVVTQAVDVMRDLAQHMQQAGEGIEALNAQSQVIGSIVKTISGIAEQTNLLALNAAIEAARAGEQGRGFAVVADEVRQLASRTSKATEEIVGVVRQNQDMARDAVALMADGRAQAEQGLALAAEAGTVIVEIQDGAQKVVSAVGQFANQLSS</sequence>
<evidence type="ECO:0000256" key="2">
    <source>
        <dbReference type="ARBA" id="ARBA00022475"/>
    </source>
</evidence>
<dbReference type="Proteomes" id="UP000583279">
    <property type="component" value="Unassembled WGS sequence"/>
</dbReference>
<dbReference type="GO" id="GO:0016301">
    <property type="term" value="F:kinase activity"/>
    <property type="evidence" value="ECO:0007669"/>
    <property type="project" value="UniProtKB-KW"/>
</dbReference>
<keyword evidence="6" id="KW-1133">Transmembrane helix</keyword>
<dbReference type="SMART" id="SM00086">
    <property type="entry name" value="PAC"/>
    <property type="match status" value="2"/>
</dbReference>
<evidence type="ECO:0000259" key="12">
    <source>
        <dbReference type="PROSITE" id="PS50113"/>
    </source>
</evidence>
<reference evidence="13 14" key="1">
    <citation type="journal article" date="2020" name="Front. Microbiol.">
        <title>Genetic Organization of the aprX-lipA2 Operon Affects the Proteolytic Potential of Pseudomonas Species in Milk.</title>
        <authorList>
            <person name="Maier C."/>
            <person name="Huptas C."/>
            <person name="von Neubeck M."/>
            <person name="Scherer S."/>
            <person name="Wenning M."/>
            <person name="Lucking G."/>
        </authorList>
    </citation>
    <scope>NUCLEOTIDE SEQUENCE [LARGE SCALE GENOMIC DNA]</scope>
    <source>
        <strain evidence="13 14">WS 4997</strain>
    </source>
</reference>
<keyword evidence="2" id="KW-1003">Cell membrane</keyword>
<keyword evidence="3" id="KW-0488">Methylation</keyword>
<comment type="caution">
    <text evidence="13">The sequence shown here is derived from an EMBL/GenBank/DDBJ whole genome shotgun (WGS) entry which is preliminary data.</text>
</comment>
<evidence type="ECO:0000313" key="14">
    <source>
        <dbReference type="Proteomes" id="UP000583279"/>
    </source>
</evidence>
<dbReference type="EMBL" id="JAAQYK010000004">
    <property type="protein sequence ID" value="NNA45341.1"/>
    <property type="molecule type" value="Genomic_DNA"/>
</dbReference>
<dbReference type="PANTHER" id="PTHR32089">
    <property type="entry name" value="METHYL-ACCEPTING CHEMOTAXIS PROTEIN MCPB"/>
    <property type="match status" value="1"/>
</dbReference>
<dbReference type="InterPro" id="IPR013656">
    <property type="entry name" value="PAS_4"/>
</dbReference>
<feature type="domain" description="PAC" evidence="12">
    <location>
        <begin position="92"/>
        <end position="144"/>
    </location>
</feature>
<dbReference type="InterPro" id="IPR013655">
    <property type="entry name" value="PAS_fold_3"/>
</dbReference>
<dbReference type="PROSITE" id="PS50111">
    <property type="entry name" value="CHEMOTAXIS_TRANSDUC_2"/>
    <property type="match status" value="1"/>
</dbReference>
<keyword evidence="4" id="KW-0812">Transmembrane</keyword>
<keyword evidence="7" id="KW-0472">Membrane</keyword>
<evidence type="ECO:0000259" key="11">
    <source>
        <dbReference type="PROSITE" id="PS50111"/>
    </source>
</evidence>
<evidence type="ECO:0000313" key="13">
    <source>
        <dbReference type="EMBL" id="NNA45341.1"/>
    </source>
</evidence>
<dbReference type="SMART" id="SM00091">
    <property type="entry name" value="PAS"/>
    <property type="match status" value="2"/>
</dbReference>
<evidence type="ECO:0000256" key="7">
    <source>
        <dbReference type="ARBA" id="ARBA00023136"/>
    </source>
</evidence>
<evidence type="ECO:0000256" key="5">
    <source>
        <dbReference type="ARBA" id="ARBA00022777"/>
    </source>
</evidence>
<dbReference type="Pfam" id="PF08448">
    <property type="entry name" value="PAS_4"/>
    <property type="match status" value="1"/>
</dbReference>
<dbReference type="InterPro" id="IPR000700">
    <property type="entry name" value="PAS-assoc_C"/>
</dbReference>
<dbReference type="InterPro" id="IPR004089">
    <property type="entry name" value="MCPsignal_dom"/>
</dbReference>
<dbReference type="SUPFAM" id="SSF58104">
    <property type="entry name" value="Methyl-accepting chemotaxis protein (MCP) signaling domain"/>
    <property type="match status" value="1"/>
</dbReference>
<dbReference type="Gene3D" id="3.30.450.20">
    <property type="entry name" value="PAS domain"/>
    <property type="match status" value="2"/>
</dbReference>
<dbReference type="InterPro" id="IPR000014">
    <property type="entry name" value="PAS"/>
</dbReference>
<dbReference type="Pfam" id="PF00015">
    <property type="entry name" value="MCPsignal"/>
    <property type="match status" value="1"/>
</dbReference>
<dbReference type="InterPro" id="IPR035965">
    <property type="entry name" value="PAS-like_dom_sf"/>
</dbReference>